<evidence type="ECO:0000256" key="1">
    <source>
        <dbReference type="SAM" id="Phobius"/>
    </source>
</evidence>
<accession>A0ABW4FPA0</accession>
<feature type="transmembrane region" description="Helical" evidence="1">
    <location>
        <begin position="12"/>
        <end position="29"/>
    </location>
</feature>
<dbReference type="RefSeq" id="WP_343980006.1">
    <property type="nucleotide sequence ID" value="NZ_BAAAJG010000011.1"/>
</dbReference>
<proteinExistence type="predicted"/>
<keyword evidence="1" id="KW-0472">Membrane</keyword>
<keyword evidence="1" id="KW-1133">Transmembrane helix</keyword>
<evidence type="ECO:0000313" key="2">
    <source>
        <dbReference type="EMBL" id="MFD1531766.1"/>
    </source>
</evidence>
<organism evidence="2 3">
    <name type="scientific">Pseudonocardia aurantiaca</name>
    <dbReference type="NCBI Taxonomy" id="75290"/>
    <lineage>
        <taxon>Bacteria</taxon>
        <taxon>Bacillati</taxon>
        <taxon>Actinomycetota</taxon>
        <taxon>Actinomycetes</taxon>
        <taxon>Pseudonocardiales</taxon>
        <taxon>Pseudonocardiaceae</taxon>
        <taxon>Pseudonocardia</taxon>
    </lineage>
</organism>
<comment type="caution">
    <text evidence="2">The sequence shown here is derived from an EMBL/GenBank/DDBJ whole genome shotgun (WGS) entry which is preliminary data.</text>
</comment>
<feature type="transmembrane region" description="Helical" evidence="1">
    <location>
        <begin position="91"/>
        <end position="112"/>
    </location>
</feature>
<reference evidence="3" key="1">
    <citation type="journal article" date="2019" name="Int. J. Syst. Evol. Microbiol.">
        <title>The Global Catalogue of Microorganisms (GCM) 10K type strain sequencing project: providing services to taxonomists for standard genome sequencing and annotation.</title>
        <authorList>
            <consortium name="The Broad Institute Genomics Platform"/>
            <consortium name="The Broad Institute Genome Sequencing Center for Infectious Disease"/>
            <person name="Wu L."/>
            <person name="Ma J."/>
        </authorList>
    </citation>
    <scope>NUCLEOTIDE SEQUENCE [LARGE SCALE GENOMIC DNA]</scope>
    <source>
        <strain evidence="3">JCM 12165</strain>
    </source>
</reference>
<protein>
    <submittedName>
        <fullName evidence="2">DUF2784 domain-containing protein</fullName>
    </submittedName>
</protein>
<keyword evidence="3" id="KW-1185">Reference proteome</keyword>
<name>A0ABW4FPA0_9PSEU</name>
<gene>
    <name evidence="2" type="ORF">ACFSCY_20240</name>
</gene>
<keyword evidence="1" id="KW-0812">Transmembrane</keyword>
<dbReference type="Pfam" id="PF10861">
    <property type="entry name" value="DUF2784"/>
    <property type="match status" value="1"/>
</dbReference>
<dbReference type="InterPro" id="IPR021218">
    <property type="entry name" value="DUF2784"/>
</dbReference>
<dbReference type="EMBL" id="JBHUCP010000014">
    <property type="protein sequence ID" value="MFD1531766.1"/>
    <property type="molecule type" value="Genomic_DNA"/>
</dbReference>
<sequence>MVFRLLADGVMLAHFGFLAFLALGGFVAWRYPWVLGLHVAAVGWGLLSVLAGVHCPLTAWEDRFRRLGGEQGMPRGFVDAYLTGVVYPREYLLTVQLVVAGLVAVSWAGFALSRGRAGVRR</sequence>
<feature type="transmembrane region" description="Helical" evidence="1">
    <location>
        <begin position="41"/>
        <end position="60"/>
    </location>
</feature>
<dbReference type="Proteomes" id="UP001597145">
    <property type="component" value="Unassembled WGS sequence"/>
</dbReference>
<evidence type="ECO:0000313" key="3">
    <source>
        <dbReference type="Proteomes" id="UP001597145"/>
    </source>
</evidence>